<protein>
    <submittedName>
        <fullName evidence="1">Uncharacterized protein</fullName>
    </submittedName>
</protein>
<evidence type="ECO:0000313" key="1">
    <source>
        <dbReference type="EMBL" id="MTV49616.1"/>
    </source>
</evidence>
<sequence>MRAKAWCEEKGIDYRKYVIWATKQNKEANREPQQWTDVTLVKEGLGRSEIRIQ</sequence>
<dbReference type="OrthoDB" id="9808061at2"/>
<organism evidence="1 2">
    <name type="scientific">Heliobacterium mobile</name>
    <name type="common">Heliobacillus mobilis</name>
    <dbReference type="NCBI Taxonomy" id="28064"/>
    <lineage>
        <taxon>Bacteria</taxon>
        <taxon>Bacillati</taxon>
        <taxon>Bacillota</taxon>
        <taxon>Clostridia</taxon>
        <taxon>Eubacteriales</taxon>
        <taxon>Heliobacteriaceae</taxon>
        <taxon>Heliobacterium</taxon>
    </lineage>
</organism>
<dbReference type="EMBL" id="WNKU01000012">
    <property type="protein sequence ID" value="MTV49616.1"/>
    <property type="molecule type" value="Genomic_DNA"/>
</dbReference>
<dbReference type="AlphaFoldDB" id="A0A6I3SLG3"/>
<keyword evidence="2" id="KW-1185">Reference proteome</keyword>
<proteinExistence type="predicted"/>
<comment type="caution">
    <text evidence="1">The sequence shown here is derived from an EMBL/GenBank/DDBJ whole genome shotgun (WGS) entry which is preliminary data.</text>
</comment>
<reference evidence="1 2" key="1">
    <citation type="submission" date="2019-11" db="EMBL/GenBank/DDBJ databases">
        <title>Whole-genome sequence of a the green, strictly anaerobic photosynthetic bacterium Heliobacillus mobilis DSM 6151.</title>
        <authorList>
            <person name="Kyndt J.A."/>
            <person name="Meyer T.E."/>
        </authorList>
    </citation>
    <scope>NUCLEOTIDE SEQUENCE [LARGE SCALE GENOMIC DNA]</scope>
    <source>
        <strain evidence="1 2">DSM 6151</strain>
    </source>
</reference>
<accession>A0A6I3SLG3</accession>
<dbReference type="Proteomes" id="UP000430670">
    <property type="component" value="Unassembled WGS sequence"/>
</dbReference>
<dbReference type="RefSeq" id="WP_155476713.1">
    <property type="nucleotide sequence ID" value="NZ_WNKU01000012.1"/>
</dbReference>
<evidence type="ECO:0000313" key="2">
    <source>
        <dbReference type="Proteomes" id="UP000430670"/>
    </source>
</evidence>
<gene>
    <name evidence="1" type="ORF">GJ688_11570</name>
</gene>
<name>A0A6I3SLG3_HELMO</name>